<evidence type="ECO:0000256" key="1">
    <source>
        <dbReference type="SAM" id="MobiDB-lite"/>
    </source>
</evidence>
<keyword evidence="3" id="KW-1185">Reference proteome</keyword>
<organism evidence="2 3">
    <name type="scientific">Paraburkholderia ribeironis</name>
    <dbReference type="NCBI Taxonomy" id="1247936"/>
    <lineage>
        <taxon>Bacteria</taxon>
        <taxon>Pseudomonadati</taxon>
        <taxon>Pseudomonadota</taxon>
        <taxon>Betaproteobacteria</taxon>
        <taxon>Burkholderiales</taxon>
        <taxon>Burkholderiaceae</taxon>
        <taxon>Paraburkholderia</taxon>
    </lineage>
</organism>
<name>A0A1N7RSI4_9BURK</name>
<gene>
    <name evidence="2" type="ORF">BN2475_130070</name>
</gene>
<sequence length="89" mass="9543">MWVDGIRRLDSDSMFVAHDLYIELDGSAMLALCFRSLTPALAAKCSRALADPAGVAADIAQRARHTARPYARQVSFDPGGRPVAPSEVA</sequence>
<reference evidence="2 3" key="1">
    <citation type="submission" date="2016-12" db="EMBL/GenBank/DDBJ databases">
        <authorList>
            <person name="Song W.-J."/>
            <person name="Kurnit D.M."/>
        </authorList>
    </citation>
    <scope>NUCLEOTIDE SEQUENCE [LARGE SCALE GENOMIC DNA]</scope>
    <source>
        <strain evidence="2 3">STM7296</strain>
    </source>
</reference>
<dbReference type="STRING" id="1247936.BN2475_130070"/>
<dbReference type="EMBL" id="CYGX02000013">
    <property type="protein sequence ID" value="SIT38049.1"/>
    <property type="molecule type" value="Genomic_DNA"/>
</dbReference>
<dbReference type="Proteomes" id="UP000187012">
    <property type="component" value="Unassembled WGS sequence"/>
</dbReference>
<dbReference type="AlphaFoldDB" id="A0A1N7RSI4"/>
<evidence type="ECO:0000313" key="2">
    <source>
        <dbReference type="EMBL" id="SIT38049.1"/>
    </source>
</evidence>
<feature type="region of interest" description="Disordered" evidence="1">
    <location>
        <begin position="68"/>
        <end position="89"/>
    </location>
</feature>
<evidence type="ECO:0000313" key="3">
    <source>
        <dbReference type="Proteomes" id="UP000187012"/>
    </source>
</evidence>
<accession>A0A1N7RSI4</accession>
<protein>
    <submittedName>
        <fullName evidence="2">Uncharacterized protein</fullName>
    </submittedName>
</protein>
<proteinExistence type="predicted"/>